<dbReference type="SUPFAM" id="SSF52540">
    <property type="entry name" value="P-loop containing nucleoside triphosphate hydrolases"/>
    <property type="match status" value="1"/>
</dbReference>
<keyword evidence="2" id="KW-1185">Reference proteome</keyword>
<dbReference type="InterPro" id="IPR027417">
    <property type="entry name" value="P-loop_NTPase"/>
</dbReference>
<dbReference type="Proteomes" id="UP000021369">
    <property type="component" value="Unassembled WGS sequence"/>
</dbReference>
<name>A0A011VR05_RUMAL</name>
<dbReference type="EMBL" id="JEOB01000004">
    <property type="protein sequence ID" value="EXM37696.1"/>
    <property type="molecule type" value="Genomic_DNA"/>
</dbReference>
<reference evidence="1 2" key="1">
    <citation type="submission" date="2013-06" db="EMBL/GenBank/DDBJ databases">
        <title>Rumen cellulosomics: divergent fiber-degrading strategies revealed by comparative genome-wide analysis of six Ruminococcal strains.</title>
        <authorList>
            <person name="Dassa B."/>
            <person name="Borovok I."/>
            <person name="Lamed R."/>
            <person name="Flint H."/>
            <person name="Yeoman C.J."/>
            <person name="White B."/>
            <person name="Bayer E.A."/>
        </authorList>
    </citation>
    <scope>NUCLEOTIDE SEQUENCE [LARGE SCALE GENOMIC DNA]</scope>
    <source>
        <strain evidence="1 2">SY3</strain>
    </source>
</reference>
<evidence type="ECO:0000313" key="1">
    <source>
        <dbReference type="EMBL" id="EXM37696.1"/>
    </source>
</evidence>
<organism evidence="1 2">
    <name type="scientific">Ruminococcus albus SY3</name>
    <dbReference type="NCBI Taxonomy" id="1341156"/>
    <lineage>
        <taxon>Bacteria</taxon>
        <taxon>Bacillati</taxon>
        <taxon>Bacillota</taxon>
        <taxon>Clostridia</taxon>
        <taxon>Eubacteriales</taxon>
        <taxon>Oscillospiraceae</taxon>
        <taxon>Ruminococcus</taxon>
    </lineage>
</organism>
<dbReference type="RefSeq" id="WP_037289523.1">
    <property type="nucleotide sequence ID" value="NZ_JEOB01000004.1"/>
</dbReference>
<sequence length="354" mass="39994">MSEKYFLGCMTQQGFSTEFGRLMEEKDRFTYILKGGAGTGKSSLMKRIANEFEKSGHVVRFYCSSDPESLDAVLIEEMGVLIVDGTSPHVFDPVYPAVSQRIVDLGQFWDTEKLMMNKDDIIEVTDKNKSLLARAKRFTTALSNVCGDSFSCSRGCIDEEKLDAFLMRFYKKILPRKGSGTGRKDIRQLSALTEYGCLTHTETIDCYIEKYLLHDDDFACAHLICEKTAAEAVRRGFDVILSPCHGLNNTAYEHLLIPELGLALLSSTPLNKLVPENCAKINLSRFYDRSAIARYRGRLKMNRLTMESLAGEVYETIKSAKAVHDDIEKYYISAMDFDGLDKLAEKLISEIKHR</sequence>
<accession>A0A011VR05</accession>
<evidence type="ECO:0000313" key="2">
    <source>
        <dbReference type="Proteomes" id="UP000021369"/>
    </source>
</evidence>
<protein>
    <submittedName>
        <fullName evidence="1">ATPase</fullName>
    </submittedName>
</protein>
<dbReference type="OrthoDB" id="9781752at2"/>
<dbReference type="AlphaFoldDB" id="A0A011VR05"/>
<dbReference type="PATRIC" id="fig|1341156.4.peg.2631"/>
<proteinExistence type="predicted"/>
<gene>
    <name evidence="1" type="ORF">RASY3_15190</name>
</gene>
<comment type="caution">
    <text evidence="1">The sequence shown here is derived from an EMBL/GenBank/DDBJ whole genome shotgun (WGS) entry which is preliminary data.</text>
</comment>